<proteinExistence type="predicted"/>
<reference evidence="1" key="1">
    <citation type="submission" date="2022-08" db="UniProtKB">
        <authorList>
            <consortium name="EnsemblMetazoa"/>
        </authorList>
    </citation>
    <scope>IDENTIFICATION</scope>
    <source>
        <strain evidence="1">05x7-T-G4-1.051#20</strain>
    </source>
</reference>
<dbReference type="AlphaFoldDB" id="A0A8W8JGB6"/>
<dbReference type="EnsemblMetazoa" id="G18338.1">
    <property type="protein sequence ID" value="G18338.1:cds"/>
    <property type="gene ID" value="G18338"/>
</dbReference>
<accession>A0A8W8JGB6</accession>
<evidence type="ECO:0000313" key="1">
    <source>
        <dbReference type="EnsemblMetazoa" id="G18338.1:cds"/>
    </source>
</evidence>
<sequence>METAGFCKQNGKYKKITGTRTLKRRWKRLQEPDDHSYSLTDHFKTFYEETNGPNGNSVRHQIKANRNAGCDVLISAENSGQELQQVDVFTKNFYQ</sequence>
<protein>
    <submittedName>
        <fullName evidence="1">Uncharacterized protein</fullName>
    </submittedName>
</protein>
<dbReference type="Proteomes" id="UP000005408">
    <property type="component" value="Unassembled WGS sequence"/>
</dbReference>
<name>A0A8W8JGB6_MAGGI</name>
<keyword evidence="2" id="KW-1185">Reference proteome</keyword>
<organism evidence="1 2">
    <name type="scientific">Magallana gigas</name>
    <name type="common">Pacific oyster</name>
    <name type="synonym">Crassostrea gigas</name>
    <dbReference type="NCBI Taxonomy" id="29159"/>
    <lineage>
        <taxon>Eukaryota</taxon>
        <taxon>Metazoa</taxon>
        <taxon>Spiralia</taxon>
        <taxon>Lophotrochozoa</taxon>
        <taxon>Mollusca</taxon>
        <taxon>Bivalvia</taxon>
        <taxon>Autobranchia</taxon>
        <taxon>Pteriomorphia</taxon>
        <taxon>Ostreida</taxon>
        <taxon>Ostreoidea</taxon>
        <taxon>Ostreidae</taxon>
        <taxon>Magallana</taxon>
    </lineage>
</organism>
<evidence type="ECO:0000313" key="2">
    <source>
        <dbReference type="Proteomes" id="UP000005408"/>
    </source>
</evidence>